<reference evidence="2" key="2">
    <citation type="journal article" date="2015" name="Fish Shellfish Immunol.">
        <title>Early steps in the European eel (Anguilla anguilla)-Vibrio vulnificus interaction in the gills: Role of the RtxA13 toxin.</title>
        <authorList>
            <person name="Callol A."/>
            <person name="Pajuelo D."/>
            <person name="Ebbesson L."/>
            <person name="Teles M."/>
            <person name="MacKenzie S."/>
            <person name="Amaro C."/>
        </authorList>
    </citation>
    <scope>NUCLEOTIDE SEQUENCE</scope>
</reference>
<name>A0A0E9Q984_ANGAN</name>
<sequence length="64" mass="7027">MIIIIIIISSPYTIHSVLIASPVFTFALCSSSSPVFSSDSIHRASYFTFTNSKPILLVMNGTCW</sequence>
<keyword evidence="1" id="KW-0732">Signal</keyword>
<dbReference type="EMBL" id="GBXM01095146">
    <property type="protein sequence ID" value="JAH13431.1"/>
    <property type="molecule type" value="Transcribed_RNA"/>
</dbReference>
<feature type="signal peptide" evidence="1">
    <location>
        <begin position="1"/>
        <end position="16"/>
    </location>
</feature>
<reference evidence="2" key="1">
    <citation type="submission" date="2014-11" db="EMBL/GenBank/DDBJ databases">
        <authorList>
            <person name="Amaro Gonzalez C."/>
        </authorList>
    </citation>
    <scope>NUCLEOTIDE SEQUENCE</scope>
</reference>
<organism evidence="2">
    <name type="scientific">Anguilla anguilla</name>
    <name type="common">European freshwater eel</name>
    <name type="synonym">Muraena anguilla</name>
    <dbReference type="NCBI Taxonomy" id="7936"/>
    <lineage>
        <taxon>Eukaryota</taxon>
        <taxon>Metazoa</taxon>
        <taxon>Chordata</taxon>
        <taxon>Craniata</taxon>
        <taxon>Vertebrata</taxon>
        <taxon>Euteleostomi</taxon>
        <taxon>Actinopterygii</taxon>
        <taxon>Neopterygii</taxon>
        <taxon>Teleostei</taxon>
        <taxon>Anguilliformes</taxon>
        <taxon>Anguillidae</taxon>
        <taxon>Anguilla</taxon>
    </lineage>
</organism>
<dbReference type="AlphaFoldDB" id="A0A0E9Q984"/>
<accession>A0A0E9Q984</accession>
<evidence type="ECO:0000256" key="1">
    <source>
        <dbReference type="SAM" id="SignalP"/>
    </source>
</evidence>
<evidence type="ECO:0000313" key="2">
    <source>
        <dbReference type="EMBL" id="JAH13431.1"/>
    </source>
</evidence>
<feature type="chain" id="PRO_5002431294" evidence="1">
    <location>
        <begin position="17"/>
        <end position="64"/>
    </location>
</feature>
<proteinExistence type="predicted"/>
<protein>
    <submittedName>
        <fullName evidence="2">Uncharacterized protein</fullName>
    </submittedName>
</protein>